<feature type="region of interest" description="Disordered" evidence="2">
    <location>
        <begin position="408"/>
        <end position="470"/>
    </location>
</feature>
<evidence type="ECO:0000313" key="4">
    <source>
        <dbReference type="Proteomes" id="UP001152798"/>
    </source>
</evidence>
<feature type="compositionally biased region" description="Basic and acidic residues" evidence="2">
    <location>
        <begin position="301"/>
        <end position="316"/>
    </location>
</feature>
<name>A0A9P0E598_NEZVI</name>
<gene>
    <name evidence="3" type="ORF">NEZAVI_LOCUS155</name>
</gene>
<keyword evidence="1" id="KW-0175">Coiled coil</keyword>
<feature type="compositionally biased region" description="Basic and acidic residues" evidence="2">
    <location>
        <begin position="29"/>
        <end position="52"/>
    </location>
</feature>
<feature type="compositionally biased region" description="Polar residues" evidence="2">
    <location>
        <begin position="489"/>
        <end position="505"/>
    </location>
</feature>
<feature type="compositionally biased region" description="Basic residues" evidence="2">
    <location>
        <begin position="409"/>
        <end position="419"/>
    </location>
</feature>
<dbReference type="EMBL" id="OV725077">
    <property type="protein sequence ID" value="CAH1388557.1"/>
    <property type="molecule type" value="Genomic_DNA"/>
</dbReference>
<proteinExistence type="predicted"/>
<feature type="region of interest" description="Disordered" evidence="2">
    <location>
        <begin position="1"/>
        <end position="59"/>
    </location>
</feature>
<sequence length="713" mass="80805">MANAENTASLPPIIEDESDENLLPMFYQKELERKDYRTHEKSSTSNNKRDFSEQTNETQLPYNSWKAKNRMFNRNGENGISPDMVSRLGQSLENCHSIVPGRSQEGYQSANLPHARYIQDNSGYHNAMNHTEQDFGNPSNVETKRYHHTQQDVPNNPQMFDPNFIQNSMPGIYANGYPGFLLNSNQNMISPNGNSAFHGRSPVNNSYKHCAVSPSPIHLQSSPKTPCTPHPLNSGFHHENQRFEKAPCQKNCCRGSFPNQTTYMGSMMPSDGPHSNYANPTFENSISSRHKQQKSNCHCYHGSETKPQKKDKRTEKNVNKQINDLYRIVWLQNQQLIQLQNDFKKLIEYSVKNEDRNQKFSEQEHSSKKQSKSTMEKRMFNLQVIEENQNLMEKVSVGIMTSFIDTTSVKKKKKKRDTKKKKEIEPPPPDSSSESETSSSVEVSSEEKERAIIHRNIQKKIGSKKSKSGRNVEDSILLNGIDLPAFIESTPSPTGSVSIDMQDYTSSSDSDSSDDSDSAEDKPAPVGWTFYDKVVGKVNNMLNESESETEESENEIRNKTLEQLRKLGVSIEESPASNKRVTFNEAAYIPQQQKLFLGESDTSMKMNALAMKYLQEDKAVIESSSPKSVDKCTAGLANNTNLSVATLRYLEKYHLPVVTNSPEVKSEKSKKKKEKKKEEKKAFKKKSKTSDHSGKILDITAIKQQPKLLPKTQ</sequence>
<evidence type="ECO:0000313" key="3">
    <source>
        <dbReference type="EMBL" id="CAH1388557.1"/>
    </source>
</evidence>
<feature type="region of interest" description="Disordered" evidence="2">
    <location>
        <begin position="264"/>
        <end position="316"/>
    </location>
</feature>
<feature type="coiled-coil region" evidence="1">
    <location>
        <begin position="535"/>
        <end position="562"/>
    </location>
</feature>
<feature type="region of interest" description="Disordered" evidence="2">
    <location>
        <begin position="489"/>
        <end position="526"/>
    </location>
</feature>
<feature type="region of interest" description="Disordered" evidence="2">
    <location>
        <begin position="356"/>
        <end position="375"/>
    </location>
</feature>
<feature type="compositionally biased region" description="Low complexity" evidence="2">
    <location>
        <begin position="431"/>
        <end position="443"/>
    </location>
</feature>
<accession>A0A9P0E598</accession>
<dbReference type="AlphaFoldDB" id="A0A9P0E598"/>
<reference evidence="3" key="1">
    <citation type="submission" date="2022-01" db="EMBL/GenBank/DDBJ databases">
        <authorList>
            <person name="King R."/>
        </authorList>
    </citation>
    <scope>NUCLEOTIDE SEQUENCE</scope>
</reference>
<keyword evidence="4" id="KW-1185">Reference proteome</keyword>
<dbReference type="Proteomes" id="UP001152798">
    <property type="component" value="Chromosome 1"/>
</dbReference>
<protein>
    <submittedName>
        <fullName evidence="3">Uncharacterized protein</fullName>
    </submittedName>
</protein>
<feature type="compositionally biased region" description="Basic residues" evidence="2">
    <location>
        <begin position="456"/>
        <end position="468"/>
    </location>
</feature>
<feature type="compositionally biased region" description="Basic and acidic residues" evidence="2">
    <location>
        <begin position="356"/>
        <end position="367"/>
    </location>
</feature>
<organism evidence="3 4">
    <name type="scientific">Nezara viridula</name>
    <name type="common">Southern green stink bug</name>
    <name type="synonym">Cimex viridulus</name>
    <dbReference type="NCBI Taxonomy" id="85310"/>
    <lineage>
        <taxon>Eukaryota</taxon>
        <taxon>Metazoa</taxon>
        <taxon>Ecdysozoa</taxon>
        <taxon>Arthropoda</taxon>
        <taxon>Hexapoda</taxon>
        <taxon>Insecta</taxon>
        <taxon>Pterygota</taxon>
        <taxon>Neoptera</taxon>
        <taxon>Paraneoptera</taxon>
        <taxon>Hemiptera</taxon>
        <taxon>Heteroptera</taxon>
        <taxon>Panheteroptera</taxon>
        <taxon>Pentatomomorpha</taxon>
        <taxon>Pentatomoidea</taxon>
        <taxon>Pentatomidae</taxon>
        <taxon>Pentatominae</taxon>
        <taxon>Nezara</taxon>
    </lineage>
</organism>
<dbReference type="OrthoDB" id="76173at2759"/>
<evidence type="ECO:0000256" key="2">
    <source>
        <dbReference type="SAM" id="MobiDB-lite"/>
    </source>
</evidence>
<evidence type="ECO:0000256" key="1">
    <source>
        <dbReference type="SAM" id="Coils"/>
    </source>
</evidence>
<feature type="region of interest" description="Disordered" evidence="2">
    <location>
        <begin position="660"/>
        <end position="713"/>
    </location>
</feature>
<feature type="compositionally biased region" description="Polar residues" evidence="2">
    <location>
        <begin position="276"/>
        <end position="287"/>
    </location>
</feature>